<dbReference type="Gene3D" id="3.40.190.170">
    <property type="entry name" value="Bacterial extracellular solute-binding protein, family 7"/>
    <property type="match status" value="1"/>
</dbReference>
<dbReference type="Proteomes" id="UP000227088">
    <property type="component" value="Unassembled WGS sequence"/>
</dbReference>
<dbReference type="PANTHER" id="PTHR33376:SF7">
    <property type="entry name" value="C4-DICARBOXYLATE-BINDING PROTEIN DCTB"/>
    <property type="match status" value="1"/>
</dbReference>
<evidence type="ECO:0000256" key="4">
    <source>
        <dbReference type="SAM" id="SignalP"/>
    </source>
</evidence>
<dbReference type="CDD" id="cd13670">
    <property type="entry name" value="PBP2_TRAP_Tp0957_like"/>
    <property type="match status" value="1"/>
</dbReference>
<reference evidence="6" key="1">
    <citation type="journal article" date="2017" name="Proc. Natl. Acad. Sci. U.S.A.">
        <title>Simulation of Deepwater Horizon oil plume reveals substrate specialization within a complex community of hydrocarbon degraders.</title>
        <authorList>
            <person name="Hu P."/>
            <person name="Dubinsky E.A."/>
            <person name="Probst A.J."/>
            <person name="Wang J."/>
            <person name="Sieber C.M.K."/>
            <person name="Tom L.M."/>
            <person name="Gardinali P."/>
            <person name="Banfield J.F."/>
            <person name="Atlas R.M."/>
            <person name="Andersen G.L."/>
        </authorList>
    </citation>
    <scope>NUCLEOTIDE SEQUENCE [LARGE SCALE GENOMIC DNA]</scope>
</reference>
<dbReference type="Pfam" id="PF03480">
    <property type="entry name" value="DctP"/>
    <property type="match status" value="1"/>
</dbReference>
<proteinExistence type="inferred from homology"/>
<accession>A0A1Y5HVA7</accession>
<evidence type="ECO:0000256" key="2">
    <source>
        <dbReference type="ARBA" id="ARBA00022448"/>
    </source>
</evidence>
<dbReference type="InterPro" id="IPR038404">
    <property type="entry name" value="TRAP_DctP_sf"/>
</dbReference>
<sequence length="334" mass="36213">MNIVKTLIVSSLIALSSSQAIAATLKIATVVPNGSSWMNEMKAAAKEVKQKTDGRVKIKYYPGGVMGSDKTVLRKMRSGQLHGGAISAGALAHIYNGVQLYSLPFTFNNLDEVRHIRKTFDPIIAQGLADNGFQLLGLSEGGFAYLMSNKAITKAEDIKGQKVWIPEGDQIGNEIFEVAGIKPIASPISNVYTGLQTGLLDTVTINPAGAIALQWHTKIDHLADEPLLLIIGMLVVDQKAFKKIKADDQAIVKEAVAAAFKRLDGLNEEGDIGARAALQKNGIIFDKPSGSELRKIAKQAIENLKEDNVYPADTYKDLQQALKDYRQQQQQAAN</sequence>
<feature type="chain" id="PRO_5013300313" evidence="4">
    <location>
        <begin position="23"/>
        <end position="334"/>
    </location>
</feature>
<keyword evidence="2" id="KW-0813">Transport</keyword>
<keyword evidence="3 4" id="KW-0732">Signal</keyword>
<name>A0A1Y5HVA7_OLEAN</name>
<dbReference type="AlphaFoldDB" id="A0A1Y5HVA7"/>
<evidence type="ECO:0000313" key="6">
    <source>
        <dbReference type="Proteomes" id="UP000227088"/>
    </source>
</evidence>
<dbReference type="GO" id="GO:0055085">
    <property type="term" value="P:transmembrane transport"/>
    <property type="evidence" value="ECO:0007669"/>
    <property type="project" value="InterPro"/>
</dbReference>
<evidence type="ECO:0000313" key="5">
    <source>
        <dbReference type="EMBL" id="OUS41248.1"/>
    </source>
</evidence>
<feature type="signal peptide" evidence="4">
    <location>
        <begin position="1"/>
        <end position="22"/>
    </location>
</feature>
<dbReference type="InterPro" id="IPR018389">
    <property type="entry name" value="DctP_fam"/>
</dbReference>
<comment type="caution">
    <text evidence="5">The sequence shown here is derived from an EMBL/GenBank/DDBJ whole genome shotgun (WGS) entry which is preliminary data.</text>
</comment>
<organism evidence="5 6">
    <name type="scientific">Oleispira antarctica</name>
    <dbReference type="NCBI Taxonomy" id="188908"/>
    <lineage>
        <taxon>Bacteria</taxon>
        <taxon>Pseudomonadati</taxon>
        <taxon>Pseudomonadota</taxon>
        <taxon>Gammaproteobacteria</taxon>
        <taxon>Oceanospirillales</taxon>
        <taxon>Oceanospirillaceae</taxon>
        <taxon>Oleispira</taxon>
    </lineage>
</organism>
<dbReference type="EMBL" id="MABE01000112">
    <property type="protein sequence ID" value="OUS41248.1"/>
    <property type="molecule type" value="Genomic_DNA"/>
</dbReference>
<evidence type="ECO:0000256" key="1">
    <source>
        <dbReference type="ARBA" id="ARBA00009023"/>
    </source>
</evidence>
<protein>
    <submittedName>
        <fullName evidence="5">C4-dicarboxylate ABC transporter</fullName>
    </submittedName>
</protein>
<dbReference type="NCBIfam" id="NF037995">
    <property type="entry name" value="TRAP_S1"/>
    <property type="match status" value="1"/>
</dbReference>
<evidence type="ECO:0000256" key="3">
    <source>
        <dbReference type="ARBA" id="ARBA00022729"/>
    </source>
</evidence>
<comment type="similarity">
    <text evidence="1">Belongs to the bacterial solute-binding protein 7 family.</text>
</comment>
<dbReference type="PANTHER" id="PTHR33376">
    <property type="match status" value="1"/>
</dbReference>
<gene>
    <name evidence="5" type="ORF">A9R00_01900</name>
</gene>